<proteinExistence type="inferred from homology"/>
<evidence type="ECO:0000256" key="7">
    <source>
        <dbReference type="SAM" id="MobiDB-lite"/>
    </source>
</evidence>
<dbReference type="InterPro" id="IPR008971">
    <property type="entry name" value="HSP40/DnaJ_pept-bd"/>
</dbReference>
<dbReference type="InterPro" id="IPR005493">
    <property type="entry name" value="RraA/RraA-like"/>
</dbReference>
<keyword evidence="1 5" id="KW-0479">Metal-binding</keyword>
<evidence type="ECO:0000256" key="4">
    <source>
        <dbReference type="ARBA" id="ARBA00022833"/>
    </source>
</evidence>
<evidence type="ECO:0000256" key="1">
    <source>
        <dbReference type="ARBA" id="ARBA00022723"/>
    </source>
</evidence>
<evidence type="ECO:0000256" key="5">
    <source>
        <dbReference type="PIRSR" id="PIRSR605493-1"/>
    </source>
</evidence>
<dbReference type="SUPFAM" id="SSF46565">
    <property type="entry name" value="Chaperone J-domain"/>
    <property type="match status" value="1"/>
</dbReference>
<dbReference type="InterPro" id="IPR036704">
    <property type="entry name" value="RraA/RraA-like_sf"/>
</dbReference>
<dbReference type="InterPro" id="IPR036869">
    <property type="entry name" value="J_dom_sf"/>
</dbReference>
<evidence type="ECO:0000313" key="10">
    <source>
        <dbReference type="EMBL" id="KAK0550980.1"/>
    </source>
</evidence>
<dbReference type="HAMAP" id="MF_01152">
    <property type="entry name" value="DnaJ"/>
    <property type="match status" value="1"/>
</dbReference>
<dbReference type="PRINTS" id="PR00625">
    <property type="entry name" value="JDOMAIN"/>
</dbReference>
<dbReference type="InterPro" id="IPR001305">
    <property type="entry name" value="HSP_DnaJ_Cys-rich_dom"/>
</dbReference>
<dbReference type="GO" id="GO:0009408">
    <property type="term" value="P:response to heat"/>
    <property type="evidence" value="ECO:0007669"/>
    <property type="project" value="InterPro"/>
</dbReference>
<keyword evidence="2" id="KW-0677">Repeat</keyword>
<feature type="binding site" evidence="5">
    <location>
        <begin position="526"/>
        <end position="529"/>
    </location>
    <ligand>
        <name>substrate</name>
    </ligand>
</feature>
<dbReference type="Pfam" id="PF01556">
    <property type="entry name" value="DnaJ_C"/>
    <property type="match status" value="1"/>
</dbReference>
<feature type="zinc finger region" description="CR-type" evidence="6">
    <location>
        <begin position="140"/>
        <end position="224"/>
    </location>
</feature>
<keyword evidence="3 6" id="KW-0863">Zinc-finger</keyword>
<gene>
    <name evidence="10" type="ORF">OC846_003457</name>
</gene>
<comment type="caution">
    <text evidence="10">The sequence shown here is derived from an EMBL/GenBank/DDBJ whole genome shotgun (WGS) entry which is preliminary data.</text>
</comment>
<dbReference type="SUPFAM" id="SSF57938">
    <property type="entry name" value="DnaJ/Hsp40 cysteine-rich domain"/>
    <property type="match status" value="1"/>
</dbReference>
<protein>
    <recommendedName>
        <fullName evidence="12">DnaJ-domain-containing protein</fullName>
    </recommendedName>
</protein>
<dbReference type="InterPro" id="IPR036410">
    <property type="entry name" value="HSP_DnaJ_Cys-rich_dom_sf"/>
</dbReference>
<evidence type="ECO:0000313" key="11">
    <source>
        <dbReference type="Proteomes" id="UP001176517"/>
    </source>
</evidence>
<dbReference type="SUPFAM" id="SSF49493">
    <property type="entry name" value="HSP40/DnaJ peptide-binding domain"/>
    <property type="match status" value="2"/>
</dbReference>
<dbReference type="GO" id="GO:0008270">
    <property type="term" value="F:zinc ion binding"/>
    <property type="evidence" value="ECO:0007669"/>
    <property type="project" value="UniProtKB-KW"/>
</dbReference>
<dbReference type="PROSITE" id="PS50076">
    <property type="entry name" value="DNAJ_2"/>
    <property type="match status" value="1"/>
</dbReference>
<dbReference type="PROSITE" id="PS00636">
    <property type="entry name" value="DNAJ_1"/>
    <property type="match status" value="1"/>
</dbReference>
<dbReference type="SMART" id="SM00271">
    <property type="entry name" value="DnaJ"/>
    <property type="match status" value="1"/>
</dbReference>
<sequence length="665" mass="71678">MVADTELYDLLGVAPEASEQELKQAFRKQSLAHHPDKNPGDDTASARFQEINAAYEILSDPDTRAAYDRYGTTGPADGGGPGPDMDDLFSFMFGEGGFGPSPFDFPGGMGGGGMPRGFPRRKAQSSVIPYDVSLEDLYKGKTAHFSLEKSIVCATCSGSGGKPGATPKTCVKCGGEGFVLNRQMTNGTIHQRPIQCSDCKGEGTKIRDKDSCKKCKGQKTLKSKAKLDLKIKPGMHDGERITFAGQGDEEPGVSEPGDIVFVLKLRPHATFEYRPTQAGDHSSDLEATVHLTLSEALLGFDRTVLTHLDGRSIRISKRPGSITRPGDVQCLRGEGMPQGGLLERRGDLYINWIIDFPDEDWFSKTDVAALARLLPPKRPDRSATSAPSEGNSTRAQPTRNESKPSSSAPKEESRQTKPSSSSSGKAKATEPESIFTKLREFSTCEVSDALIKLKVPQGGHIPGIDIFSPEHINGETRVCGPAFTVKMVNQKDKDAPKPAKHFVDASEPGSVMIVTCPPNTRSAIWGGLMTARAQAIGVKGVILDGRCRDLAEHRESEFPVFARGHSTLGQSPFTRPSELQVPITISDPSFIGYNGDEPGQESFPSVTVNPGDVVLADVDGVVVFSPELAEQVLELATKGREVDGRCMEDLRAGHEIAPTFKKHRG</sequence>
<dbReference type="CDD" id="cd06257">
    <property type="entry name" value="DnaJ"/>
    <property type="match status" value="1"/>
</dbReference>
<feature type="domain" description="J" evidence="8">
    <location>
        <begin position="6"/>
        <end position="71"/>
    </location>
</feature>
<evidence type="ECO:0000256" key="2">
    <source>
        <dbReference type="ARBA" id="ARBA00022737"/>
    </source>
</evidence>
<dbReference type="EMBL" id="JAPDMZ010000084">
    <property type="protein sequence ID" value="KAK0550980.1"/>
    <property type="molecule type" value="Genomic_DNA"/>
</dbReference>
<dbReference type="Pfam" id="PF03737">
    <property type="entry name" value="RraA-like"/>
    <property type="match status" value="1"/>
</dbReference>
<name>A0AAN6GS48_9BASI</name>
<feature type="domain" description="CR-type" evidence="9">
    <location>
        <begin position="140"/>
        <end position="224"/>
    </location>
</feature>
<evidence type="ECO:0000256" key="6">
    <source>
        <dbReference type="PROSITE-ProRule" id="PRU00546"/>
    </source>
</evidence>
<evidence type="ECO:0008006" key="12">
    <source>
        <dbReference type="Google" id="ProtNLM"/>
    </source>
</evidence>
<dbReference type="CDD" id="cd16841">
    <property type="entry name" value="RraA_family"/>
    <property type="match status" value="1"/>
</dbReference>
<dbReference type="Gene3D" id="1.10.287.110">
    <property type="entry name" value="DnaJ domain"/>
    <property type="match status" value="1"/>
</dbReference>
<dbReference type="Proteomes" id="UP001176517">
    <property type="component" value="Unassembled WGS sequence"/>
</dbReference>
<dbReference type="InterPro" id="IPR018253">
    <property type="entry name" value="DnaJ_domain_CS"/>
</dbReference>
<dbReference type="PROSITE" id="PS51188">
    <property type="entry name" value="ZF_CR"/>
    <property type="match status" value="1"/>
</dbReference>
<evidence type="ECO:0000259" key="9">
    <source>
        <dbReference type="PROSITE" id="PS51188"/>
    </source>
</evidence>
<keyword evidence="4 6" id="KW-0862">Zinc</keyword>
<dbReference type="GO" id="GO:0051082">
    <property type="term" value="F:unfolded protein binding"/>
    <property type="evidence" value="ECO:0007669"/>
    <property type="project" value="InterPro"/>
</dbReference>
<dbReference type="Pfam" id="PF00684">
    <property type="entry name" value="DnaJ_CXXCXGXG"/>
    <property type="match status" value="1"/>
</dbReference>
<dbReference type="GO" id="GO:0006457">
    <property type="term" value="P:protein folding"/>
    <property type="evidence" value="ECO:0007669"/>
    <property type="project" value="InterPro"/>
</dbReference>
<keyword evidence="5" id="KW-0460">Magnesium</keyword>
<dbReference type="CDD" id="cd10719">
    <property type="entry name" value="DnaJ_zf"/>
    <property type="match status" value="1"/>
</dbReference>
<dbReference type="GO" id="GO:0005524">
    <property type="term" value="F:ATP binding"/>
    <property type="evidence" value="ECO:0007669"/>
    <property type="project" value="InterPro"/>
</dbReference>
<dbReference type="InterPro" id="IPR002939">
    <property type="entry name" value="DnaJ_C"/>
</dbReference>
<dbReference type="SUPFAM" id="SSF89562">
    <property type="entry name" value="RraA-like"/>
    <property type="match status" value="1"/>
</dbReference>
<reference evidence="10" key="1">
    <citation type="journal article" date="2023" name="PhytoFront">
        <title>Draft Genome Resources of Seven Strains of Tilletia horrida, Causal Agent of Kernel Smut of Rice.</title>
        <authorList>
            <person name="Khanal S."/>
            <person name="Antony Babu S."/>
            <person name="Zhou X.G."/>
        </authorList>
    </citation>
    <scope>NUCLEOTIDE SEQUENCE</scope>
    <source>
        <strain evidence="10">TX6</strain>
    </source>
</reference>
<evidence type="ECO:0000256" key="3">
    <source>
        <dbReference type="ARBA" id="ARBA00022771"/>
    </source>
</evidence>
<dbReference type="InterPro" id="IPR044713">
    <property type="entry name" value="DNJA1/2-like"/>
</dbReference>
<dbReference type="PANTHER" id="PTHR43888">
    <property type="entry name" value="DNAJ-LIKE-2, ISOFORM A-RELATED"/>
    <property type="match status" value="1"/>
</dbReference>
<feature type="region of interest" description="Disordered" evidence="7">
    <location>
        <begin position="377"/>
        <end position="431"/>
    </location>
</feature>
<feature type="binding site" evidence="5">
    <location>
        <position position="549"/>
    </location>
    <ligand>
        <name>Mg(2+)</name>
        <dbReference type="ChEBI" id="CHEBI:18420"/>
    </ligand>
</feature>
<feature type="compositionally biased region" description="Polar residues" evidence="7">
    <location>
        <begin position="382"/>
        <end position="399"/>
    </location>
</feature>
<keyword evidence="11" id="KW-1185">Reference proteome</keyword>
<dbReference type="Pfam" id="PF00226">
    <property type="entry name" value="DnaJ"/>
    <property type="match status" value="1"/>
</dbReference>
<accession>A0AAN6GS48</accession>
<dbReference type="CDD" id="cd10747">
    <property type="entry name" value="DnaJ_C"/>
    <property type="match status" value="1"/>
</dbReference>
<dbReference type="Gene3D" id="2.60.260.20">
    <property type="entry name" value="Urease metallochaperone UreE, N-terminal domain"/>
    <property type="match status" value="2"/>
</dbReference>
<feature type="binding site" evidence="5">
    <location>
        <position position="548"/>
    </location>
    <ligand>
        <name>substrate</name>
    </ligand>
</feature>
<dbReference type="InterPro" id="IPR001623">
    <property type="entry name" value="DnaJ_domain"/>
</dbReference>
<dbReference type="FunFam" id="2.60.260.20:FF:000003">
    <property type="entry name" value="DnaJ subfamily A member 2"/>
    <property type="match status" value="1"/>
</dbReference>
<dbReference type="InterPro" id="IPR012724">
    <property type="entry name" value="DnaJ"/>
</dbReference>
<evidence type="ECO:0000259" key="8">
    <source>
        <dbReference type="PROSITE" id="PS50076"/>
    </source>
</evidence>
<dbReference type="AlphaFoldDB" id="A0AAN6GS48"/>
<organism evidence="10 11">
    <name type="scientific">Tilletia horrida</name>
    <dbReference type="NCBI Taxonomy" id="155126"/>
    <lineage>
        <taxon>Eukaryota</taxon>
        <taxon>Fungi</taxon>
        <taxon>Dikarya</taxon>
        <taxon>Basidiomycota</taxon>
        <taxon>Ustilaginomycotina</taxon>
        <taxon>Exobasidiomycetes</taxon>
        <taxon>Tilletiales</taxon>
        <taxon>Tilletiaceae</taxon>
        <taxon>Tilletia</taxon>
    </lineage>
</organism>
<dbReference type="Gene3D" id="2.10.230.10">
    <property type="entry name" value="Heat shock protein DnaJ, cysteine-rich domain"/>
    <property type="match status" value="1"/>
</dbReference>
<dbReference type="FunFam" id="2.10.230.10:FF:000001">
    <property type="entry name" value="DnaJ subfamily A member 2"/>
    <property type="match status" value="1"/>
</dbReference>
<dbReference type="GO" id="GO:0030544">
    <property type="term" value="F:Hsp70 protein binding"/>
    <property type="evidence" value="ECO:0007669"/>
    <property type="project" value="InterPro"/>
</dbReference>
<dbReference type="Gene3D" id="3.50.30.40">
    <property type="entry name" value="Ribonuclease E inhibitor RraA/RraA-like"/>
    <property type="match status" value="1"/>
</dbReference>
<comment type="cofactor">
    <cofactor evidence="5">
        <name>Mg(2+)</name>
        <dbReference type="ChEBI" id="CHEBI:18420"/>
    </cofactor>
</comment>